<dbReference type="PANTHER" id="PTHR40254">
    <property type="entry name" value="BLR0577 PROTEIN"/>
    <property type="match status" value="1"/>
</dbReference>
<name>A0A512MFB0_9BACT</name>
<dbReference type="Pfam" id="PF13454">
    <property type="entry name" value="NAD_binding_9"/>
    <property type="match status" value="1"/>
</dbReference>
<dbReference type="Proteomes" id="UP000321577">
    <property type="component" value="Unassembled WGS sequence"/>
</dbReference>
<dbReference type="InterPro" id="IPR036188">
    <property type="entry name" value="FAD/NAD-bd_sf"/>
</dbReference>
<accession>A0A512MFB0</accession>
<comment type="caution">
    <text evidence="2">The sequence shown here is derived from an EMBL/GenBank/DDBJ whole genome shotgun (WGS) entry which is preliminary data.</text>
</comment>
<proteinExistence type="predicted"/>
<evidence type="ECO:0000313" key="3">
    <source>
        <dbReference type="Proteomes" id="UP000321577"/>
    </source>
</evidence>
<dbReference type="InterPro" id="IPR052189">
    <property type="entry name" value="L-asp_N-monooxygenase_NS-form"/>
</dbReference>
<dbReference type="OrthoDB" id="101972at2"/>
<keyword evidence="3" id="KW-1185">Reference proteome</keyword>
<dbReference type="Gene3D" id="3.50.50.60">
    <property type="entry name" value="FAD/NAD(P)-binding domain"/>
    <property type="match status" value="2"/>
</dbReference>
<dbReference type="InterPro" id="IPR038732">
    <property type="entry name" value="HpyO/CreE_NAD-binding"/>
</dbReference>
<evidence type="ECO:0000313" key="2">
    <source>
        <dbReference type="EMBL" id="GEP45434.1"/>
    </source>
</evidence>
<organism evidence="2 3">
    <name type="scientific">Brevifollis gellanilyticus</name>
    <dbReference type="NCBI Taxonomy" id="748831"/>
    <lineage>
        <taxon>Bacteria</taxon>
        <taxon>Pseudomonadati</taxon>
        <taxon>Verrucomicrobiota</taxon>
        <taxon>Verrucomicrobiia</taxon>
        <taxon>Verrucomicrobiales</taxon>
        <taxon>Verrucomicrobiaceae</taxon>
    </lineage>
</organism>
<protein>
    <recommendedName>
        <fullName evidence="1">FAD-dependent urate hydroxylase HpyO/Asp monooxygenase CreE-like FAD/NAD(P)-binding domain-containing protein</fullName>
    </recommendedName>
</protein>
<dbReference type="AlphaFoldDB" id="A0A512MFB0"/>
<gene>
    <name evidence="2" type="ORF">BGE01nite_47250</name>
</gene>
<sequence>MSTPPATPQSIVIVGGGFSGLMTAVNVMRLARRTVRLTIINGQRPTGRGVAYSTRRAEHLLNVAARNMSAFPDIPDHFVNWLRTRTEYDTLPEHELRERFIPRLVYGDYLRSLMHHYLSAAEFVDGEAVDVDERGVILSNGRVIEADRVVLASGNEAPAPLPGAEALTDHPGWLGNPWLDWLGRLPASDGSIVLLGTGLTTVDSLITLRSLGWYGRVHAISRHGWLPQSHFRGIEYPDFPPEGVDLAELGLERLVKLVEGHCNRLRDMGANPGIIVDKMRAHTQRIWQKLTLEERLSFAKHHAAKWNIIRHRIAPEIHAQITTMQLTGQLQVHAANIEKVSAADQRVEVQLCGGKTITGDLVINATGPQTRFTATSSGLLQNLLRRGSVSPDDMDMGVRITPGHTIVDGEGKPSPSLLAIGPLLRGTYWETIAVPELRGQARRVAETLLGETTEPTIEQKVMMEYMI</sequence>
<dbReference type="RefSeq" id="WP_146854330.1">
    <property type="nucleotide sequence ID" value="NZ_BKAG01000049.1"/>
</dbReference>
<reference evidence="2 3" key="1">
    <citation type="submission" date="2019-07" db="EMBL/GenBank/DDBJ databases">
        <title>Whole genome shotgun sequence of Brevifollis gellanilyticus NBRC 108608.</title>
        <authorList>
            <person name="Hosoyama A."/>
            <person name="Uohara A."/>
            <person name="Ohji S."/>
            <person name="Ichikawa N."/>
        </authorList>
    </citation>
    <scope>NUCLEOTIDE SEQUENCE [LARGE SCALE GENOMIC DNA]</scope>
    <source>
        <strain evidence="2 3">NBRC 108608</strain>
    </source>
</reference>
<feature type="domain" description="FAD-dependent urate hydroxylase HpyO/Asp monooxygenase CreE-like FAD/NAD(P)-binding" evidence="1">
    <location>
        <begin position="12"/>
        <end position="155"/>
    </location>
</feature>
<evidence type="ECO:0000259" key="1">
    <source>
        <dbReference type="Pfam" id="PF13454"/>
    </source>
</evidence>
<dbReference type="PANTHER" id="PTHR40254:SF1">
    <property type="entry name" value="BLR0577 PROTEIN"/>
    <property type="match status" value="1"/>
</dbReference>
<dbReference type="SUPFAM" id="SSF51905">
    <property type="entry name" value="FAD/NAD(P)-binding domain"/>
    <property type="match status" value="2"/>
</dbReference>
<dbReference type="EMBL" id="BKAG01000049">
    <property type="protein sequence ID" value="GEP45434.1"/>
    <property type="molecule type" value="Genomic_DNA"/>
</dbReference>